<dbReference type="Pfam" id="PF17164">
    <property type="entry name" value="DUF5122"/>
    <property type="match status" value="6"/>
</dbReference>
<accession>A0A1M7EGZ1</accession>
<evidence type="ECO:0000256" key="1">
    <source>
        <dbReference type="ARBA" id="ARBA00022729"/>
    </source>
</evidence>
<evidence type="ECO:0000313" key="5">
    <source>
        <dbReference type="Proteomes" id="UP000184121"/>
    </source>
</evidence>
<dbReference type="NCBIfam" id="TIGR04183">
    <property type="entry name" value="Por_Secre_tail"/>
    <property type="match status" value="1"/>
</dbReference>
<dbReference type="STRING" id="29534.SAMN05444366_2013"/>
<organism evidence="4 5">
    <name type="scientific">Flavobacterium saccharophilum</name>
    <dbReference type="NCBI Taxonomy" id="29534"/>
    <lineage>
        <taxon>Bacteria</taxon>
        <taxon>Pseudomonadati</taxon>
        <taxon>Bacteroidota</taxon>
        <taxon>Flavobacteriia</taxon>
        <taxon>Flavobacteriales</taxon>
        <taxon>Flavobacteriaceae</taxon>
        <taxon>Flavobacterium</taxon>
    </lineage>
</organism>
<keyword evidence="5" id="KW-1185">Reference proteome</keyword>
<dbReference type="EMBL" id="FRBY01000002">
    <property type="protein sequence ID" value="SHL91082.1"/>
    <property type="molecule type" value="Genomic_DNA"/>
</dbReference>
<protein>
    <submittedName>
        <fullName evidence="4">Delta-60 repeat domain-containing protein/Por secretion system C-terminal sorting domain-containing protein</fullName>
    </submittedName>
</protein>
<sequence>MKKFYSLFLLTFFGILSSYAQTFDETFVQPTPYKAAQIAVTKELPDGRILLGGKITFFKDKKVNNLIRLNADYSLDETFLFSNPDDLIIRKVQLQSNGDIIVVAHVDNPYNNAFEKAIIFQLTSNGEVKAKITGLEDITSIAIQNDDKVLVSSGSVASGYVHRYNSDLSVDATFRNDLSFNKKVSDVKVFGNAIYVAGIFTEMEGIVKNSLVRLNSDGTLDATFDVGLGAGDHEFSMMLQDDGKILISGNFTRVVNDLPTYNMCRLNLDGTLDKTFLSQYYGYSNDFVVKDSFIYLETFLNDDVLKGYHIIKLNNNGTLNKQFTPIKLNEFWYNNFSLNLVNETLFYNNCEYTGNKYGLSIADLNGNTIDSSELKPSQFGSFQTGGNFDGKLVVKGDFVKINDVETFGIGLLDENGGVDKSFIFPKYLGDIKQVQIIDNTTIFVSTKDKLIKLDNSGNIVKDFDYKTDSKLLGVEQFRVLENGKILITDQWGLYLLNAEGKQETEYKLNTNSDYWTTGVNFEIQNDKILCKAQFESFGAGYVPKSKLMRFNMDGTPDSSFKIGESDSGIAKIKTLNSGEIIVAGRFLNYNEISTSNQFLKLSKDGEVDLKFIENLEIPKIGISGGKYYDYRKIEEMDGVIYVTQGDSNITAIYLDGIPKNDFEMPTVIDSITDIIPLENQEEGSTTDRKSKTTDNTTNYMIAIGTNNVTKGLSSVIVKVNLGAKTLSVNPTPEVLSSSIQMYPIPVKEKLTLSFSRSIVPTKIAIYSVNGAEVYTADLKSTESPEIDMSQLNSGIYFVKVFSDAGTETKKIVKK</sequence>
<evidence type="ECO:0000259" key="3">
    <source>
        <dbReference type="Pfam" id="PF18962"/>
    </source>
</evidence>
<proteinExistence type="predicted"/>
<keyword evidence="1 2" id="KW-0732">Signal</keyword>
<feature type="chain" id="PRO_5012613123" evidence="2">
    <location>
        <begin position="21"/>
        <end position="814"/>
    </location>
</feature>
<feature type="signal peptide" evidence="2">
    <location>
        <begin position="1"/>
        <end position="20"/>
    </location>
</feature>
<name>A0A1M7EGZ1_9FLAO</name>
<dbReference type="SUPFAM" id="SSF63829">
    <property type="entry name" value="Calcium-dependent phosphotriesterase"/>
    <property type="match status" value="1"/>
</dbReference>
<dbReference type="RefSeq" id="WP_072971577.1">
    <property type="nucleotide sequence ID" value="NZ_FRBY01000002.1"/>
</dbReference>
<dbReference type="InterPro" id="IPR026444">
    <property type="entry name" value="Secre_tail"/>
</dbReference>
<dbReference type="Pfam" id="PF18962">
    <property type="entry name" value="Por_Secre_tail"/>
    <property type="match status" value="1"/>
</dbReference>
<gene>
    <name evidence="4" type="ORF">SAMN05444366_2013</name>
</gene>
<dbReference type="NCBIfam" id="TIGR02608">
    <property type="entry name" value="delta_60_rpt"/>
    <property type="match status" value="4"/>
</dbReference>
<reference evidence="5" key="1">
    <citation type="submission" date="2016-11" db="EMBL/GenBank/DDBJ databases">
        <authorList>
            <person name="Varghese N."/>
            <person name="Submissions S."/>
        </authorList>
    </citation>
    <scope>NUCLEOTIDE SEQUENCE [LARGE SCALE GENOMIC DNA]</scope>
    <source>
        <strain evidence="5">DSM 1811</strain>
    </source>
</reference>
<feature type="domain" description="Secretion system C-terminal sorting" evidence="3">
    <location>
        <begin position="741"/>
        <end position="812"/>
    </location>
</feature>
<evidence type="ECO:0000256" key="2">
    <source>
        <dbReference type="SAM" id="SignalP"/>
    </source>
</evidence>
<dbReference type="Gene3D" id="2.80.10.50">
    <property type="match status" value="3"/>
</dbReference>
<dbReference type="OrthoDB" id="9805017at2"/>
<evidence type="ECO:0000313" key="4">
    <source>
        <dbReference type="EMBL" id="SHL91082.1"/>
    </source>
</evidence>
<dbReference type="InterPro" id="IPR013431">
    <property type="entry name" value="Delta_60_rpt"/>
</dbReference>
<dbReference type="AlphaFoldDB" id="A0A1M7EGZ1"/>
<dbReference type="Proteomes" id="UP000184121">
    <property type="component" value="Unassembled WGS sequence"/>
</dbReference>